<dbReference type="Proteomes" id="UP001358586">
    <property type="component" value="Chromosome 13"/>
</dbReference>
<evidence type="ECO:0000313" key="3">
    <source>
        <dbReference type="Proteomes" id="UP001358586"/>
    </source>
</evidence>
<evidence type="ECO:0000256" key="1">
    <source>
        <dbReference type="SAM" id="MobiDB-lite"/>
    </source>
</evidence>
<feature type="region of interest" description="Disordered" evidence="1">
    <location>
        <begin position="35"/>
        <end position="67"/>
    </location>
</feature>
<evidence type="ECO:0000313" key="2">
    <source>
        <dbReference type="EMBL" id="KAK5772508.1"/>
    </source>
</evidence>
<dbReference type="EMBL" id="JARKNE010000013">
    <property type="protein sequence ID" value="KAK5772508.1"/>
    <property type="molecule type" value="Genomic_DNA"/>
</dbReference>
<accession>A0ABR0MH91</accession>
<feature type="region of interest" description="Disordered" evidence="1">
    <location>
        <begin position="101"/>
        <end position="138"/>
    </location>
</feature>
<feature type="compositionally biased region" description="Basic and acidic residues" evidence="1">
    <location>
        <begin position="40"/>
        <end position="61"/>
    </location>
</feature>
<feature type="compositionally biased region" description="Basic and acidic residues" evidence="1">
    <location>
        <begin position="104"/>
        <end position="116"/>
    </location>
</feature>
<name>A0ABR0MH91_GOSAR</name>
<organism evidence="2 3">
    <name type="scientific">Gossypium arboreum</name>
    <name type="common">Tree cotton</name>
    <name type="synonym">Gossypium nanking</name>
    <dbReference type="NCBI Taxonomy" id="29729"/>
    <lineage>
        <taxon>Eukaryota</taxon>
        <taxon>Viridiplantae</taxon>
        <taxon>Streptophyta</taxon>
        <taxon>Embryophyta</taxon>
        <taxon>Tracheophyta</taxon>
        <taxon>Spermatophyta</taxon>
        <taxon>Magnoliopsida</taxon>
        <taxon>eudicotyledons</taxon>
        <taxon>Gunneridae</taxon>
        <taxon>Pentapetalae</taxon>
        <taxon>rosids</taxon>
        <taxon>malvids</taxon>
        <taxon>Malvales</taxon>
        <taxon>Malvaceae</taxon>
        <taxon>Malvoideae</taxon>
        <taxon>Gossypium</taxon>
    </lineage>
</organism>
<proteinExistence type="predicted"/>
<keyword evidence="3" id="KW-1185">Reference proteome</keyword>
<comment type="caution">
    <text evidence="2">The sequence shown here is derived from an EMBL/GenBank/DDBJ whole genome shotgun (WGS) entry which is preliminary data.</text>
</comment>
<reference evidence="2 3" key="1">
    <citation type="submission" date="2023-03" db="EMBL/GenBank/DDBJ databases">
        <title>WGS of Gossypium arboreum.</title>
        <authorList>
            <person name="Yu D."/>
        </authorList>
    </citation>
    <scope>NUCLEOTIDE SEQUENCE [LARGE SCALE GENOMIC DNA]</scope>
    <source>
        <tissue evidence="2">Leaf</tissue>
    </source>
</reference>
<gene>
    <name evidence="2" type="ORF">PVK06_048797</name>
</gene>
<protein>
    <submittedName>
        <fullName evidence="2">Uncharacterized protein</fullName>
    </submittedName>
</protein>
<sequence length="138" mass="15721">MLKSRFADTISRAQQKMKVLKDDPMKMKQEKQILKTRSLLQDKEKKEAANAELKEQRERATNSDLTTSSTVVADSAMLAQDTIKTVVVNSAKNVSPMKIHNEKKRYLERRQLEENAKTSGSSSPATKMKAKIELKKKR</sequence>